<dbReference type="PANTHER" id="PTHR36335:SF1">
    <property type="entry name" value="CHAPERONE DNAJ-DOMAIN SUPERFAMILY PROTEIN"/>
    <property type="match status" value="1"/>
</dbReference>
<sequence length="47" mass="5283">MKERLRGEVIKELHKLEMTCFDMASLLRGLGIHVGGGFHPLLPEVSH</sequence>
<reference evidence="1" key="1">
    <citation type="submission" date="2018-02" db="EMBL/GenBank/DDBJ databases">
        <title>Rhizophora mucronata_Transcriptome.</title>
        <authorList>
            <person name="Meera S.P."/>
            <person name="Sreeshan A."/>
            <person name="Augustine A."/>
        </authorList>
    </citation>
    <scope>NUCLEOTIDE SEQUENCE</scope>
    <source>
        <tissue evidence="1">Leaf</tissue>
    </source>
</reference>
<protein>
    <submittedName>
        <fullName evidence="1">Uncharacterized protein MANES_01G025000</fullName>
    </submittedName>
</protein>
<accession>A0A2P2MRV1</accession>
<evidence type="ECO:0000313" key="1">
    <source>
        <dbReference type="EMBL" id="MBX32946.1"/>
    </source>
</evidence>
<dbReference type="PANTHER" id="PTHR36335">
    <property type="entry name" value="CHAPERONE DNAJ-DOMAIN SUPERFAMILY PROTEIN"/>
    <property type="match status" value="1"/>
</dbReference>
<dbReference type="AlphaFoldDB" id="A0A2P2MRV1"/>
<dbReference type="EMBL" id="GGEC01052462">
    <property type="protein sequence ID" value="MBX32946.1"/>
    <property type="molecule type" value="Transcribed_RNA"/>
</dbReference>
<name>A0A2P2MRV1_RHIMU</name>
<organism evidence="1">
    <name type="scientific">Rhizophora mucronata</name>
    <name type="common">Asiatic mangrove</name>
    <dbReference type="NCBI Taxonomy" id="61149"/>
    <lineage>
        <taxon>Eukaryota</taxon>
        <taxon>Viridiplantae</taxon>
        <taxon>Streptophyta</taxon>
        <taxon>Embryophyta</taxon>
        <taxon>Tracheophyta</taxon>
        <taxon>Spermatophyta</taxon>
        <taxon>Magnoliopsida</taxon>
        <taxon>eudicotyledons</taxon>
        <taxon>Gunneridae</taxon>
        <taxon>Pentapetalae</taxon>
        <taxon>rosids</taxon>
        <taxon>fabids</taxon>
        <taxon>Malpighiales</taxon>
        <taxon>Rhizophoraceae</taxon>
        <taxon>Rhizophora</taxon>
    </lineage>
</organism>
<proteinExistence type="predicted"/>